<sequence length="315" mass="35066">MKLSKKCTGRGGESMGRKVFGKSLERAMDEDLDDLDGEEAPSPSQQGPTVSRAIEALRDEDRHSTRMISPSLIRMSQIMDRLDPSEDLDGLIASIQEEGQKVPILVRRLPDGDLEVVFGRRRLLACRALGRDVRATVMEMTDEESVIAQGVENNERLDTSFIERALFVSRILDAGFKAVVVTRATGIDKTSISLMKGIVEGIPEELIRYIGPAHGAGRRQWEQLRSNLKDQRDSDISGVIAEIPRDRPSPERLAEAIRLTRAEPRPLVEPPSPPGITTKVTGSRLTITAGSKNDRAFLKHLETRLPELLEEWRKS</sequence>
<dbReference type="AlphaFoldDB" id="A0A2W7PMZ8"/>
<evidence type="ECO:0000256" key="2">
    <source>
        <dbReference type="SAM" id="MobiDB-lite"/>
    </source>
</evidence>
<dbReference type="SMART" id="SM00470">
    <property type="entry name" value="ParB"/>
    <property type="match status" value="1"/>
</dbReference>
<accession>A0A2W7PMZ8</accession>
<evidence type="ECO:0000313" key="4">
    <source>
        <dbReference type="EMBL" id="PZX36936.1"/>
    </source>
</evidence>
<dbReference type="InterPro" id="IPR037972">
    <property type="entry name" value="RepB_N"/>
</dbReference>
<dbReference type="GO" id="GO:0005694">
    <property type="term" value="C:chromosome"/>
    <property type="evidence" value="ECO:0007669"/>
    <property type="project" value="TreeGrafter"/>
</dbReference>
<organism evidence="4 5">
    <name type="scientific">Roseinatronobacter thiooxidans</name>
    <dbReference type="NCBI Taxonomy" id="121821"/>
    <lineage>
        <taxon>Bacteria</taxon>
        <taxon>Pseudomonadati</taxon>
        <taxon>Pseudomonadota</taxon>
        <taxon>Alphaproteobacteria</taxon>
        <taxon>Rhodobacterales</taxon>
        <taxon>Paracoccaceae</taxon>
        <taxon>Roseinatronobacter</taxon>
    </lineage>
</organism>
<evidence type="ECO:0000256" key="1">
    <source>
        <dbReference type="ARBA" id="ARBA00006295"/>
    </source>
</evidence>
<keyword evidence="5" id="KW-1185">Reference proteome</keyword>
<feature type="domain" description="ParB-like N-terminal" evidence="3">
    <location>
        <begin position="66"/>
        <end position="154"/>
    </location>
</feature>
<dbReference type="InterPro" id="IPR017819">
    <property type="entry name" value="Plasmid_partition_RepB"/>
</dbReference>
<comment type="caution">
    <text evidence="4">The sequence shown here is derived from an EMBL/GenBank/DDBJ whole genome shotgun (WGS) entry which is preliminary data.</text>
</comment>
<feature type="region of interest" description="Disordered" evidence="2">
    <location>
        <begin position="1"/>
        <end position="51"/>
    </location>
</feature>
<dbReference type="Pfam" id="PF02195">
    <property type="entry name" value="ParB_N"/>
    <property type="match status" value="1"/>
</dbReference>
<dbReference type="Proteomes" id="UP000249364">
    <property type="component" value="Unassembled WGS sequence"/>
</dbReference>
<dbReference type="InterPro" id="IPR003115">
    <property type="entry name" value="ParB_N"/>
</dbReference>
<dbReference type="InterPro" id="IPR004437">
    <property type="entry name" value="ParB/RepB/Spo0J"/>
</dbReference>
<dbReference type="SUPFAM" id="SSF110849">
    <property type="entry name" value="ParB/Sulfiredoxin"/>
    <property type="match status" value="1"/>
</dbReference>
<dbReference type="InterPro" id="IPR011111">
    <property type="entry name" value="Plasmid_RepB"/>
</dbReference>
<dbReference type="InterPro" id="IPR050336">
    <property type="entry name" value="Chromosome_partition/occlusion"/>
</dbReference>
<feature type="compositionally biased region" description="Acidic residues" evidence="2">
    <location>
        <begin position="30"/>
        <end position="39"/>
    </location>
</feature>
<gene>
    <name evidence="4" type="ORF">LY56_03343</name>
</gene>
<dbReference type="NCBIfam" id="TIGR00180">
    <property type="entry name" value="parB_part"/>
    <property type="match status" value="1"/>
</dbReference>
<proteinExistence type="inferred from homology"/>
<name>A0A2W7PMZ8_9RHOB</name>
<dbReference type="NCBIfam" id="TIGR03454">
    <property type="entry name" value="partition_RepB"/>
    <property type="match status" value="1"/>
</dbReference>
<dbReference type="PANTHER" id="PTHR33375">
    <property type="entry name" value="CHROMOSOME-PARTITIONING PROTEIN PARB-RELATED"/>
    <property type="match status" value="1"/>
</dbReference>
<dbReference type="PANTHER" id="PTHR33375:SF1">
    <property type="entry name" value="CHROMOSOME-PARTITIONING PROTEIN PARB-RELATED"/>
    <property type="match status" value="1"/>
</dbReference>
<comment type="similarity">
    <text evidence="1">Belongs to the ParB family.</text>
</comment>
<protein>
    <submittedName>
        <fullName evidence="4">ParB family chromosome partitioning protein</fullName>
    </submittedName>
</protein>
<dbReference type="InterPro" id="IPR036086">
    <property type="entry name" value="ParB/Sulfiredoxin_sf"/>
</dbReference>
<dbReference type="Pfam" id="PF07506">
    <property type="entry name" value="RepB"/>
    <property type="match status" value="1"/>
</dbReference>
<dbReference type="OrthoDB" id="7908920at2"/>
<dbReference type="GO" id="GO:0007059">
    <property type="term" value="P:chromosome segregation"/>
    <property type="evidence" value="ECO:0007669"/>
    <property type="project" value="TreeGrafter"/>
</dbReference>
<evidence type="ECO:0000313" key="5">
    <source>
        <dbReference type="Proteomes" id="UP000249364"/>
    </source>
</evidence>
<dbReference type="CDD" id="cd16405">
    <property type="entry name" value="RepB_like_N"/>
    <property type="match status" value="1"/>
</dbReference>
<reference evidence="4 5" key="1">
    <citation type="submission" date="2018-06" db="EMBL/GenBank/DDBJ databases">
        <title>Genomic Encyclopedia of Archaeal and Bacterial Type Strains, Phase II (KMG-II): from individual species to whole genera.</title>
        <authorList>
            <person name="Goeker M."/>
        </authorList>
    </citation>
    <scope>NUCLEOTIDE SEQUENCE [LARGE SCALE GENOMIC DNA]</scope>
    <source>
        <strain evidence="4 5">DSM 13087</strain>
    </source>
</reference>
<dbReference type="EMBL" id="QKZQ01000026">
    <property type="protein sequence ID" value="PZX36936.1"/>
    <property type="molecule type" value="Genomic_DNA"/>
</dbReference>
<dbReference type="GO" id="GO:0003677">
    <property type="term" value="F:DNA binding"/>
    <property type="evidence" value="ECO:0007669"/>
    <property type="project" value="InterPro"/>
</dbReference>
<dbReference type="Gene3D" id="3.90.1530.30">
    <property type="match status" value="1"/>
</dbReference>
<evidence type="ECO:0000259" key="3">
    <source>
        <dbReference type="SMART" id="SM00470"/>
    </source>
</evidence>